<dbReference type="InterPro" id="IPR019071">
    <property type="entry name" value="Restrct_endonuc_II_XcyI"/>
</dbReference>
<dbReference type="REBASE" id="198841">
    <property type="entry name" value="PcoRK1IIIP"/>
</dbReference>
<sequence length="336" mass="36460">MSKFSFAPPELQVAFANKLNTFRPQYLQEALAATVQRLDIENLDSQLAEFVPKDDLSTLAAAGLRGELLFAVPCVLQDNPQLLAYYRLLLGYSQKQFYGGASGFGVGHFKSMEEKGRIGTAASNDLQDICQALCASGSLMLRGMKELDLKVSKSGLEDLSLLTLGPQLRGGANNVRGLLGISNVFEVIEDIVGHARLSDEDDDKTRITIKSATGRSVLIRFAADPDIVVQEEVSPGRYINAVAIEVKAGTDASNIHNRIGEAEKSHQKARKDGYAECWTVVNVGGLDMAKVRAESPSTNHFFTLAGLMSKEGDDYENFRSRLLSAVSIAAKPSIED</sequence>
<keyword evidence="1" id="KW-0255">Endonuclease</keyword>
<keyword evidence="1" id="KW-0540">Nuclease</keyword>
<dbReference type="Proteomes" id="UP000193017">
    <property type="component" value="Chromosome"/>
</dbReference>
<dbReference type="GO" id="GO:0000287">
    <property type="term" value="F:magnesium ion binding"/>
    <property type="evidence" value="ECO:0007669"/>
    <property type="project" value="InterPro"/>
</dbReference>
<gene>
    <name evidence="1" type="ORF">B0A89_00970</name>
</gene>
<evidence type="ECO:0000313" key="2">
    <source>
        <dbReference type="Proteomes" id="UP000193017"/>
    </source>
</evidence>
<dbReference type="GO" id="GO:0009307">
    <property type="term" value="P:DNA restriction-modification system"/>
    <property type="evidence" value="ECO:0007669"/>
    <property type="project" value="InterPro"/>
</dbReference>
<name>A0A1W6CU97_9RHOB</name>
<keyword evidence="1" id="KW-0378">Hydrolase</keyword>
<dbReference type="GO" id="GO:0003677">
    <property type="term" value="F:DNA binding"/>
    <property type="evidence" value="ECO:0007669"/>
    <property type="project" value="InterPro"/>
</dbReference>
<dbReference type="GO" id="GO:0009036">
    <property type="term" value="F:type II site-specific deoxyribonuclease activity"/>
    <property type="evidence" value="ECO:0007669"/>
    <property type="project" value="InterPro"/>
</dbReference>
<dbReference type="RefSeq" id="WP_085376539.1">
    <property type="nucleotide sequence ID" value="NZ_CP020612.1"/>
</dbReference>
<accession>A0A1W6CU97</accession>
<dbReference type="EMBL" id="CP020612">
    <property type="protein sequence ID" value="ARJ68430.1"/>
    <property type="molecule type" value="Genomic_DNA"/>
</dbReference>
<dbReference type="KEGG" id="pcon:B0A89_00970"/>
<dbReference type="Pfam" id="PF09571">
    <property type="entry name" value="RE_XcyI"/>
    <property type="match status" value="1"/>
</dbReference>
<reference evidence="1 2" key="1">
    <citation type="submission" date="2017-03" db="EMBL/GenBank/DDBJ databases">
        <title>Genome sequence of Paracoccus contaminans isolated from a water microcosm.</title>
        <authorList>
            <person name="Aurass P."/>
            <person name="Karste S."/>
            <person name="Trost E."/>
            <person name="Glaeser S.P."/>
            <person name="Kaempfer P."/>
            <person name="Flieger A."/>
        </authorList>
    </citation>
    <scope>NUCLEOTIDE SEQUENCE [LARGE SCALE GENOMIC DNA]</scope>
    <source>
        <strain evidence="2">RKI 16-01929T\LMG 29738T\CCM 8701T\CIP 111112T</strain>
    </source>
</reference>
<dbReference type="STRING" id="1945662.B0A89_00970"/>
<evidence type="ECO:0000313" key="1">
    <source>
        <dbReference type="EMBL" id="ARJ68430.1"/>
    </source>
</evidence>
<proteinExistence type="predicted"/>
<organism evidence="1 2">
    <name type="scientific">Paracoccus contaminans</name>
    <dbReference type="NCBI Taxonomy" id="1945662"/>
    <lineage>
        <taxon>Bacteria</taxon>
        <taxon>Pseudomonadati</taxon>
        <taxon>Pseudomonadota</taxon>
        <taxon>Alphaproteobacteria</taxon>
        <taxon>Rhodobacterales</taxon>
        <taxon>Paracoccaceae</taxon>
        <taxon>Paracoccus</taxon>
    </lineage>
</organism>
<dbReference type="OrthoDB" id="1804150at2"/>
<dbReference type="AlphaFoldDB" id="A0A1W6CU97"/>
<keyword evidence="2" id="KW-1185">Reference proteome</keyword>
<protein>
    <submittedName>
        <fullName evidence="1">Restriction endonuclease</fullName>
    </submittedName>
</protein>